<evidence type="ECO:0000256" key="6">
    <source>
        <dbReference type="ARBA" id="ARBA00022741"/>
    </source>
</evidence>
<dbReference type="Pfam" id="PF18198">
    <property type="entry name" value="AAA_lid_11"/>
    <property type="match status" value="1"/>
</dbReference>
<keyword evidence="4" id="KW-0963">Cytoplasm</keyword>
<evidence type="ECO:0000256" key="4">
    <source>
        <dbReference type="ARBA" id="ARBA00022490"/>
    </source>
</evidence>
<dbReference type="GO" id="GO:0007018">
    <property type="term" value="P:microtubule-based movement"/>
    <property type="evidence" value="ECO:0007669"/>
    <property type="project" value="InterPro"/>
</dbReference>
<dbReference type="Gene3D" id="1.20.1270.280">
    <property type="match status" value="1"/>
</dbReference>
<evidence type="ECO:0000256" key="1">
    <source>
        <dbReference type="ARBA" id="ARBA00004138"/>
    </source>
</evidence>
<accession>A0A8S2KPJ8</accession>
<keyword evidence="6" id="KW-0547">Nucleotide-binding</keyword>
<feature type="transmembrane region" description="Helical" evidence="13">
    <location>
        <begin position="721"/>
        <end position="740"/>
    </location>
</feature>
<evidence type="ECO:0000256" key="10">
    <source>
        <dbReference type="ARBA" id="ARBA00023136"/>
    </source>
</evidence>
<dbReference type="Pfam" id="PF00083">
    <property type="entry name" value="Sugar_tr"/>
    <property type="match status" value="1"/>
</dbReference>
<dbReference type="InterPro" id="IPR005828">
    <property type="entry name" value="MFS_sugar_transport-like"/>
</dbReference>
<evidence type="ECO:0000256" key="8">
    <source>
        <dbReference type="ARBA" id="ARBA00023054"/>
    </source>
</evidence>
<feature type="transmembrane region" description="Helical" evidence="13">
    <location>
        <begin position="847"/>
        <end position="870"/>
    </location>
</feature>
<evidence type="ECO:0000256" key="7">
    <source>
        <dbReference type="ARBA" id="ARBA00022989"/>
    </source>
</evidence>
<keyword evidence="8" id="KW-0175">Coiled coil</keyword>
<proteinExistence type="predicted"/>
<dbReference type="InterPro" id="IPR026983">
    <property type="entry name" value="DHC"/>
</dbReference>
<comment type="subcellular location">
    <subcellularLocation>
        <location evidence="1">Cell projection</location>
        <location evidence="1">Cilium</location>
    </subcellularLocation>
    <subcellularLocation>
        <location evidence="3">Cytoplasm</location>
        <location evidence="3">Cytoskeleton</location>
    </subcellularLocation>
    <subcellularLocation>
        <location evidence="2">Membrane</location>
        <topology evidence="2">Multi-pass membrane protein</topology>
    </subcellularLocation>
</comment>
<dbReference type="GO" id="GO:0000166">
    <property type="term" value="F:nucleotide binding"/>
    <property type="evidence" value="ECO:0007669"/>
    <property type="project" value="UniProtKB-KW"/>
</dbReference>
<feature type="transmembrane region" description="Helical" evidence="13">
    <location>
        <begin position="902"/>
        <end position="925"/>
    </location>
</feature>
<keyword evidence="7 13" id="KW-1133">Transmembrane helix</keyword>
<dbReference type="InterPro" id="IPR041228">
    <property type="entry name" value="Dynein_C"/>
</dbReference>
<dbReference type="Gene3D" id="1.10.8.720">
    <property type="entry name" value="Region D6 of dynein motor"/>
    <property type="match status" value="1"/>
</dbReference>
<feature type="transmembrane region" description="Helical" evidence="13">
    <location>
        <begin position="597"/>
        <end position="617"/>
    </location>
</feature>
<dbReference type="GO" id="GO:0051959">
    <property type="term" value="F:dynein light intermediate chain binding"/>
    <property type="evidence" value="ECO:0007669"/>
    <property type="project" value="InterPro"/>
</dbReference>
<evidence type="ECO:0000256" key="12">
    <source>
        <dbReference type="ARBA" id="ARBA00023273"/>
    </source>
</evidence>
<evidence type="ECO:0000256" key="11">
    <source>
        <dbReference type="ARBA" id="ARBA00023212"/>
    </source>
</evidence>
<evidence type="ECO:0000256" key="9">
    <source>
        <dbReference type="ARBA" id="ARBA00023069"/>
    </source>
</evidence>
<protein>
    <recommendedName>
        <fullName evidence="14">Major facilitator superfamily (MFS) profile domain-containing protein</fullName>
    </recommendedName>
</protein>
<dbReference type="Proteomes" id="UP000676336">
    <property type="component" value="Unassembled WGS sequence"/>
</dbReference>
<keyword evidence="10 13" id="KW-0472">Membrane</keyword>
<dbReference type="InterPro" id="IPR036259">
    <property type="entry name" value="MFS_trans_sf"/>
</dbReference>
<dbReference type="GO" id="GO:0016020">
    <property type="term" value="C:membrane"/>
    <property type="evidence" value="ECO:0007669"/>
    <property type="project" value="UniProtKB-SubCell"/>
</dbReference>
<keyword evidence="11" id="KW-0206">Cytoskeleton</keyword>
<keyword evidence="12" id="KW-0966">Cell projection</keyword>
<evidence type="ECO:0000256" key="13">
    <source>
        <dbReference type="SAM" id="Phobius"/>
    </source>
</evidence>
<evidence type="ECO:0000313" key="16">
    <source>
        <dbReference type="Proteomes" id="UP000676336"/>
    </source>
</evidence>
<dbReference type="InterPro" id="IPR041658">
    <property type="entry name" value="AAA_lid_11"/>
</dbReference>
<dbReference type="InterPro" id="IPR042219">
    <property type="entry name" value="AAA_lid_11_sf"/>
</dbReference>
<name>A0A8S2KPJ8_9BILA</name>
<feature type="transmembrane region" description="Helical" evidence="13">
    <location>
        <begin position="877"/>
        <end position="896"/>
    </location>
</feature>
<dbReference type="Pfam" id="PF18199">
    <property type="entry name" value="Dynein_C"/>
    <property type="match status" value="1"/>
</dbReference>
<dbReference type="GO" id="GO:0045505">
    <property type="term" value="F:dynein intermediate chain binding"/>
    <property type="evidence" value="ECO:0007669"/>
    <property type="project" value="InterPro"/>
</dbReference>
<feature type="transmembrane region" description="Helical" evidence="13">
    <location>
        <begin position="971"/>
        <end position="988"/>
    </location>
</feature>
<dbReference type="PANTHER" id="PTHR22878">
    <property type="entry name" value="DYNEIN HEAVY CHAIN 6, AXONEMAL-LIKE-RELATED"/>
    <property type="match status" value="1"/>
</dbReference>
<dbReference type="Gene3D" id="1.20.1250.20">
    <property type="entry name" value="MFS general substrate transporter like domains"/>
    <property type="match status" value="1"/>
</dbReference>
<dbReference type="EMBL" id="CAJOBI010001095">
    <property type="protein sequence ID" value="CAF3863032.1"/>
    <property type="molecule type" value="Genomic_DNA"/>
</dbReference>
<dbReference type="GO" id="GO:0005929">
    <property type="term" value="C:cilium"/>
    <property type="evidence" value="ECO:0007669"/>
    <property type="project" value="UniProtKB-SubCell"/>
</dbReference>
<dbReference type="SUPFAM" id="SSF103473">
    <property type="entry name" value="MFS general substrate transporter"/>
    <property type="match status" value="1"/>
</dbReference>
<evidence type="ECO:0000256" key="2">
    <source>
        <dbReference type="ARBA" id="ARBA00004141"/>
    </source>
</evidence>
<evidence type="ECO:0000259" key="14">
    <source>
        <dbReference type="PROSITE" id="PS50850"/>
    </source>
</evidence>
<feature type="transmembrane region" description="Helical" evidence="13">
    <location>
        <begin position="661"/>
        <end position="682"/>
    </location>
</feature>
<sequence>MNWKKIVFGICFFHASLLERKKFGALGFNIRYEFNDSDRECALLNFDMFCKDGAVPWDALIYITGEITYGGRVTDFWDQRCLRTILRRFFSPDTLLPNYKYSPSGTYYCPEQKFLQQYRDYIEQLPINDNPEIFGMNPNANITFQTQESNYLVNTIIDIQPRVSSGGAGKSNDEIVYELAEAILAKLPEKLDIEKAPRSLFEPDSKERLNSLTTVLQQEVDRYNRLLNIIKLSLANQMKAIKGLVVMDETLEKMYTAFLNNQVPAIWTEAAYPSLKSLSSWIKDLLLRCDFMALWLLQGLPKSYWLPGLFFPQGFLTGVLQVHARKYDLPIDELSFHFTVLPYERDHVSYNELAKRLEFGKKLDIDEQLPQVQDGVILHGLYTEAFRWDNQRKQITDAIRGEMIATLPMLHMEPRQNYVVDPTQYISPLYKTAARAGVLSTTGHSTNFVVTVNLPTDKPQDYWISMGSALLCQENEYLSLDEENSSKNITLERVIEECGSFGRYQYIHFFFLILFPVATGIYNFYYVFASVETSYQCIASHNIDQGFSLEISPSQCSYEIKNVQNQTMGIFPCTNWIYNPSIYGRTFTEEANFICQYRYYLSLLAAMLQIGAMFILFTGRITDWLGRRCSLILLVGQLLVTSLITQGLLQFVPMSTNHKFILLLISQFSAGIDTYVASFILILELTTASHATFVGNLALVAFTVGEVIVTGMAYICQHWLLLKWAMTLYMLVLVPYLIFVPESPHWLLIKCRYAELKQVLHQIAQANRRTNSQWLLYYQHLIDSHQTQKDRNQKNKVKLSFLSKSRRFLTHVPIMSKLFISGFLGFVTLLLYFKVSYGLGTMKEIDLYLNMIIGAIVEAIGYIVASLLMIRYGRKPIFIVFLILTITCLLLTPLTSHLNPTIIIIVAQLGKFAISGAVGVMYLFVPELFPTTIRATGMGFFIFLSRFGSSVAPIIDASISHNTSLVTCMNYIYALLTIICVLLTLLLPETRNVPLVDKINYNNNRNEKAPSKTQSVTRT</sequence>
<dbReference type="FunFam" id="1.20.1270.280:FF:000001">
    <property type="entry name" value="dynein heavy chain 7, axonemal"/>
    <property type="match status" value="1"/>
</dbReference>
<organism evidence="15 16">
    <name type="scientific">Rotaria magnacalcarata</name>
    <dbReference type="NCBI Taxonomy" id="392030"/>
    <lineage>
        <taxon>Eukaryota</taxon>
        <taxon>Metazoa</taxon>
        <taxon>Spiralia</taxon>
        <taxon>Gnathifera</taxon>
        <taxon>Rotifera</taxon>
        <taxon>Eurotatoria</taxon>
        <taxon>Bdelloidea</taxon>
        <taxon>Philodinida</taxon>
        <taxon>Philodinidae</taxon>
        <taxon>Rotaria</taxon>
    </lineage>
</organism>
<dbReference type="AlphaFoldDB" id="A0A8S2KPJ8"/>
<dbReference type="GO" id="GO:0022857">
    <property type="term" value="F:transmembrane transporter activity"/>
    <property type="evidence" value="ECO:0007669"/>
    <property type="project" value="InterPro"/>
</dbReference>
<feature type="transmembrane region" description="Helical" evidence="13">
    <location>
        <begin position="814"/>
        <end position="835"/>
    </location>
</feature>
<keyword evidence="9" id="KW-0969">Cilium</keyword>
<dbReference type="FunFam" id="3.10.490.20:FF:000005">
    <property type="entry name" value="Dynein axonemal heavy chain 6"/>
    <property type="match status" value="1"/>
</dbReference>
<dbReference type="Gene3D" id="3.10.490.20">
    <property type="match status" value="1"/>
</dbReference>
<reference evidence="15" key="1">
    <citation type="submission" date="2021-02" db="EMBL/GenBank/DDBJ databases">
        <authorList>
            <person name="Nowell W R."/>
        </authorList>
    </citation>
    <scope>NUCLEOTIDE SEQUENCE</scope>
</reference>
<evidence type="ECO:0000256" key="3">
    <source>
        <dbReference type="ARBA" id="ARBA00004245"/>
    </source>
</evidence>
<dbReference type="InterPro" id="IPR043160">
    <property type="entry name" value="Dynein_C_barrel"/>
</dbReference>
<dbReference type="InterPro" id="IPR020846">
    <property type="entry name" value="MFS_dom"/>
</dbReference>
<feature type="transmembrane region" description="Helical" evidence="13">
    <location>
        <begin position="937"/>
        <end position="959"/>
    </location>
</feature>
<dbReference type="PANTHER" id="PTHR22878:SF68">
    <property type="entry name" value="DYNEIN HEAVY CHAIN 6, AXONEMAL-LIKE"/>
    <property type="match status" value="1"/>
</dbReference>
<evidence type="ECO:0000313" key="15">
    <source>
        <dbReference type="EMBL" id="CAF3863032.1"/>
    </source>
</evidence>
<comment type="caution">
    <text evidence="15">The sequence shown here is derived from an EMBL/GenBank/DDBJ whole genome shotgun (WGS) entry which is preliminary data.</text>
</comment>
<keyword evidence="5 13" id="KW-0812">Transmembrane</keyword>
<dbReference type="PROSITE" id="PS50850">
    <property type="entry name" value="MFS"/>
    <property type="match status" value="1"/>
</dbReference>
<feature type="transmembrane region" description="Helical" evidence="13">
    <location>
        <begin position="694"/>
        <end position="715"/>
    </location>
</feature>
<evidence type="ECO:0000256" key="5">
    <source>
        <dbReference type="ARBA" id="ARBA00022692"/>
    </source>
</evidence>
<gene>
    <name evidence="15" type="ORF">SMN809_LOCUS4653</name>
</gene>
<dbReference type="GO" id="GO:0030286">
    <property type="term" value="C:dynein complex"/>
    <property type="evidence" value="ECO:0007669"/>
    <property type="project" value="InterPro"/>
</dbReference>
<feature type="domain" description="Major facilitator superfamily (MFS) profile" evidence="14">
    <location>
        <begin position="513"/>
        <end position="992"/>
    </location>
</feature>